<dbReference type="InterPro" id="IPR011761">
    <property type="entry name" value="ATP-grasp"/>
</dbReference>
<dbReference type="PANTHER" id="PTHR23132">
    <property type="entry name" value="D-ALANINE--D-ALANINE LIGASE"/>
    <property type="match status" value="1"/>
</dbReference>
<dbReference type="PANTHER" id="PTHR23132:SF23">
    <property type="entry name" value="D-ALANINE--D-ALANINE LIGASE B"/>
    <property type="match status" value="1"/>
</dbReference>
<name>A0ABZ1B370_9ACTN</name>
<dbReference type="Pfam" id="PF07478">
    <property type="entry name" value="Dala_Dala_lig_C"/>
    <property type="match status" value="1"/>
</dbReference>
<dbReference type="EMBL" id="CP141261">
    <property type="protein sequence ID" value="WRL63799.1"/>
    <property type="molecule type" value="Genomic_DNA"/>
</dbReference>
<evidence type="ECO:0000313" key="5">
    <source>
        <dbReference type="EMBL" id="WRL63799.1"/>
    </source>
</evidence>
<protein>
    <recommendedName>
        <fullName evidence="4">ATP-grasp domain-containing protein</fullName>
    </recommendedName>
</protein>
<evidence type="ECO:0000256" key="1">
    <source>
        <dbReference type="ARBA" id="ARBA00010871"/>
    </source>
</evidence>
<dbReference type="Gene3D" id="3.30.470.20">
    <property type="entry name" value="ATP-grasp fold, B domain"/>
    <property type="match status" value="1"/>
</dbReference>
<keyword evidence="2" id="KW-0436">Ligase</keyword>
<sequence length="110" mass="11673">MEIVPASGVFDYTARYTPGLTEYHAPARVSDEVAGRAAALAVRVHEALGLADLSRTDAIVSPDGEVHFLEVNVSPGLTETSMFPMSVEAAGYELGEVLARLLAGRARSTR</sequence>
<dbReference type="PROSITE" id="PS50975">
    <property type="entry name" value="ATP_GRASP"/>
    <property type="match status" value="1"/>
</dbReference>
<accession>A0ABZ1B370</accession>
<dbReference type="Proteomes" id="UP001324287">
    <property type="component" value="Chromosome"/>
</dbReference>
<evidence type="ECO:0000313" key="6">
    <source>
        <dbReference type="Proteomes" id="UP001324287"/>
    </source>
</evidence>
<keyword evidence="3" id="KW-0547">Nucleotide-binding</keyword>
<comment type="similarity">
    <text evidence="1">Belongs to the D-alanine--D-alanine ligase family.</text>
</comment>
<feature type="domain" description="ATP-grasp" evidence="4">
    <location>
        <begin position="26"/>
        <end position="103"/>
    </location>
</feature>
<gene>
    <name evidence="5" type="ORF">U6N30_29895</name>
</gene>
<proteinExistence type="inferred from homology"/>
<dbReference type="RefSeq" id="WP_324275131.1">
    <property type="nucleotide sequence ID" value="NZ_CP141261.1"/>
</dbReference>
<evidence type="ECO:0000256" key="3">
    <source>
        <dbReference type="PROSITE-ProRule" id="PRU00409"/>
    </source>
</evidence>
<dbReference type="SUPFAM" id="SSF56059">
    <property type="entry name" value="Glutathione synthetase ATP-binding domain-like"/>
    <property type="match status" value="1"/>
</dbReference>
<keyword evidence="3" id="KW-0067">ATP-binding</keyword>
<organism evidence="5 6">
    <name type="scientific">Blastococcus brunescens</name>
    <dbReference type="NCBI Taxonomy" id="1564165"/>
    <lineage>
        <taxon>Bacteria</taxon>
        <taxon>Bacillati</taxon>
        <taxon>Actinomycetota</taxon>
        <taxon>Actinomycetes</taxon>
        <taxon>Geodermatophilales</taxon>
        <taxon>Geodermatophilaceae</taxon>
        <taxon>Blastococcus</taxon>
    </lineage>
</organism>
<dbReference type="InterPro" id="IPR011095">
    <property type="entry name" value="Dala_Dala_lig_C"/>
</dbReference>
<reference evidence="5 6" key="1">
    <citation type="submission" date="2023-12" db="EMBL/GenBank/DDBJ databases">
        <title>Blastococcus brunescens sp. nov., an actonobacterium isolated from sandstone collected in sahara desert.</title>
        <authorList>
            <person name="Gtari M."/>
            <person name="Ghodhbane F."/>
        </authorList>
    </citation>
    <scope>NUCLEOTIDE SEQUENCE [LARGE SCALE GENOMIC DNA]</scope>
    <source>
        <strain evidence="5 6">BMG 8361</strain>
    </source>
</reference>
<evidence type="ECO:0000256" key="2">
    <source>
        <dbReference type="ARBA" id="ARBA00022598"/>
    </source>
</evidence>
<evidence type="ECO:0000259" key="4">
    <source>
        <dbReference type="PROSITE" id="PS50975"/>
    </source>
</evidence>
<keyword evidence="6" id="KW-1185">Reference proteome</keyword>